<sequence length="126" mass="14106">MPERIARTYPPSPFAEKLNLNKVILVENRGSNANCLDVGTSPECFALDESNQDHEWKNDGVFQELNRSGKPFVQNSCKSKDNPSMLKGQATNRLKLEGGHLQKTGGWDKATRYFDTQSTEEAGWTS</sequence>
<organism evidence="1 2">
    <name type="scientific">Protea cynaroides</name>
    <dbReference type="NCBI Taxonomy" id="273540"/>
    <lineage>
        <taxon>Eukaryota</taxon>
        <taxon>Viridiplantae</taxon>
        <taxon>Streptophyta</taxon>
        <taxon>Embryophyta</taxon>
        <taxon>Tracheophyta</taxon>
        <taxon>Spermatophyta</taxon>
        <taxon>Magnoliopsida</taxon>
        <taxon>Proteales</taxon>
        <taxon>Proteaceae</taxon>
        <taxon>Protea</taxon>
    </lineage>
</organism>
<evidence type="ECO:0000313" key="2">
    <source>
        <dbReference type="Proteomes" id="UP001141806"/>
    </source>
</evidence>
<evidence type="ECO:0000313" key="1">
    <source>
        <dbReference type="EMBL" id="KAJ4964786.1"/>
    </source>
</evidence>
<name>A0A9Q0K6D1_9MAGN</name>
<reference evidence="1" key="1">
    <citation type="journal article" date="2023" name="Plant J.">
        <title>The genome of the king protea, Protea cynaroides.</title>
        <authorList>
            <person name="Chang J."/>
            <person name="Duong T.A."/>
            <person name="Schoeman C."/>
            <person name="Ma X."/>
            <person name="Roodt D."/>
            <person name="Barker N."/>
            <person name="Li Z."/>
            <person name="Van de Peer Y."/>
            <person name="Mizrachi E."/>
        </authorList>
    </citation>
    <scope>NUCLEOTIDE SEQUENCE</scope>
    <source>
        <tissue evidence="1">Young leaves</tissue>
    </source>
</reference>
<accession>A0A9Q0K6D1</accession>
<dbReference type="EMBL" id="JAMYWD010000007">
    <property type="protein sequence ID" value="KAJ4964786.1"/>
    <property type="molecule type" value="Genomic_DNA"/>
</dbReference>
<dbReference type="AlphaFoldDB" id="A0A9Q0K6D1"/>
<gene>
    <name evidence="1" type="ORF">NE237_016635</name>
</gene>
<comment type="caution">
    <text evidence="1">The sequence shown here is derived from an EMBL/GenBank/DDBJ whole genome shotgun (WGS) entry which is preliminary data.</text>
</comment>
<keyword evidence="2" id="KW-1185">Reference proteome</keyword>
<protein>
    <submittedName>
        <fullName evidence="1">Uncharacterized protein</fullName>
    </submittedName>
</protein>
<proteinExistence type="predicted"/>
<dbReference type="Proteomes" id="UP001141806">
    <property type="component" value="Unassembled WGS sequence"/>
</dbReference>